<feature type="transmembrane region" description="Helical" evidence="6">
    <location>
        <begin position="209"/>
        <end position="230"/>
    </location>
</feature>
<feature type="transmembrane region" description="Helical" evidence="6">
    <location>
        <begin position="38"/>
        <end position="61"/>
    </location>
</feature>
<protein>
    <submittedName>
        <fullName evidence="8">EamA family transporter</fullName>
    </submittedName>
</protein>
<dbReference type="EMBL" id="DXEZ01000225">
    <property type="protein sequence ID" value="HIX55009.1"/>
    <property type="molecule type" value="Genomic_DNA"/>
</dbReference>
<reference evidence="8" key="1">
    <citation type="journal article" date="2021" name="PeerJ">
        <title>Extensive microbial diversity within the chicken gut microbiome revealed by metagenomics and culture.</title>
        <authorList>
            <person name="Gilroy R."/>
            <person name="Ravi A."/>
            <person name="Getino M."/>
            <person name="Pursley I."/>
            <person name="Horton D.L."/>
            <person name="Alikhan N.F."/>
            <person name="Baker D."/>
            <person name="Gharbi K."/>
            <person name="Hall N."/>
            <person name="Watson M."/>
            <person name="Adriaenssens E.M."/>
            <person name="Foster-Nyarko E."/>
            <person name="Jarju S."/>
            <person name="Secka A."/>
            <person name="Antonio M."/>
            <person name="Oren A."/>
            <person name="Chaudhuri R.R."/>
            <person name="La Ragione R."/>
            <person name="Hildebrand F."/>
            <person name="Pallen M.J."/>
        </authorList>
    </citation>
    <scope>NUCLEOTIDE SEQUENCE</scope>
    <source>
        <strain evidence="8">1719</strain>
    </source>
</reference>
<feature type="domain" description="EamA" evidence="7">
    <location>
        <begin position="167"/>
        <end position="314"/>
    </location>
</feature>
<feature type="transmembrane region" description="Helical" evidence="6">
    <location>
        <begin position="298"/>
        <end position="318"/>
    </location>
</feature>
<dbReference type="SUPFAM" id="SSF103481">
    <property type="entry name" value="Multidrug resistance efflux transporter EmrE"/>
    <property type="match status" value="2"/>
</dbReference>
<comment type="caution">
    <text evidence="8">The sequence shown here is derived from an EMBL/GenBank/DDBJ whole genome shotgun (WGS) entry which is preliminary data.</text>
</comment>
<evidence type="ECO:0000256" key="5">
    <source>
        <dbReference type="ARBA" id="ARBA00023136"/>
    </source>
</evidence>
<reference evidence="8" key="2">
    <citation type="submission" date="2021-04" db="EMBL/GenBank/DDBJ databases">
        <authorList>
            <person name="Gilroy R."/>
        </authorList>
    </citation>
    <scope>NUCLEOTIDE SEQUENCE</scope>
    <source>
        <strain evidence="8">1719</strain>
    </source>
</reference>
<feature type="transmembrane region" description="Helical" evidence="6">
    <location>
        <begin position="73"/>
        <end position="92"/>
    </location>
</feature>
<evidence type="ECO:0000259" key="7">
    <source>
        <dbReference type="Pfam" id="PF00892"/>
    </source>
</evidence>
<accession>A0A9D1W9S1</accession>
<dbReference type="Proteomes" id="UP000824156">
    <property type="component" value="Unassembled WGS sequence"/>
</dbReference>
<dbReference type="AlphaFoldDB" id="A0A9D1W9S1"/>
<evidence type="ECO:0000256" key="3">
    <source>
        <dbReference type="ARBA" id="ARBA00022692"/>
    </source>
</evidence>
<comment type="subcellular location">
    <subcellularLocation>
        <location evidence="1">Membrane</location>
        <topology evidence="1">Multi-pass membrane protein</topology>
    </subcellularLocation>
</comment>
<keyword evidence="5 6" id="KW-0472">Membrane</keyword>
<evidence type="ECO:0000256" key="2">
    <source>
        <dbReference type="ARBA" id="ARBA00007362"/>
    </source>
</evidence>
<feature type="transmembrane region" description="Helical" evidence="6">
    <location>
        <begin position="242"/>
        <end position="263"/>
    </location>
</feature>
<gene>
    <name evidence="8" type="ORF">H9853_08285</name>
</gene>
<comment type="similarity">
    <text evidence="2">Belongs to the EamA transporter family.</text>
</comment>
<dbReference type="Pfam" id="PF00892">
    <property type="entry name" value="EamA"/>
    <property type="match status" value="2"/>
</dbReference>
<feature type="transmembrane region" description="Helical" evidence="6">
    <location>
        <begin position="275"/>
        <end position="292"/>
    </location>
</feature>
<evidence type="ECO:0000256" key="6">
    <source>
        <dbReference type="SAM" id="Phobius"/>
    </source>
</evidence>
<name>A0A9D1W9S1_9SPHI</name>
<feature type="domain" description="EamA" evidence="7">
    <location>
        <begin position="14"/>
        <end position="146"/>
    </location>
</feature>
<proteinExistence type="inferred from homology"/>
<evidence type="ECO:0000313" key="9">
    <source>
        <dbReference type="Proteomes" id="UP000824156"/>
    </source>
</evidence>
<dbReference type="InterPro" id="IPR050638">
    <property type="entry name" value="AA-Vitamin_Transporters"/>
</dbReference>
<feature type="transmembrane region" description="Helical" evidence="6">
    <location>
        <begin position="12"/>
        <end position="32"/>
    </location>
</feature>
<organism evidence="8 9">
    <name type="scientific">Candidatus Sphingobacterium stercoripullorum</name>
    <dbReference type="NCBI Taxonomy" id="2838759"/>
    <lineage>
        <taxon>Bacteria</taxon>
        <taxon>Pseudomonadati</taxon>
        <taxon>Bacteroidota</taxon>
        <taxon>Sphingobacteriia</taxon>
        <taxon>Sphingobacteriales</taxon>
        <taxon>Sphingobacteriaceae</taxon>
        <taxon>Sphingobacterium</taxon>
    </lineage>
</organism>
<evidence type="ECO:0000313" key="8">
    <source>
        <dbReference type="EMBL" id="HIX55009.1"/>
    </source>
</evidence>
<sequence>MSTNNSSNQANLKVILAYLVVYIVWGSTFFFIEKALNSFPTFVLGSIRFLSAGPILLLYCYLKGYKIWDRKSAMEASLVGFLLLFIDMAAIIWSEQFISSAIVAIISAATAIWFILFDRPKWKQNFGTPAIVAGVLLGFCGVFMLFAEQIFMAPDIHDTISKEQKTIAMFVVTLGTIGWTIGSLASKYLQERKSDEQKSKDLNVIVKTAWQMITAGVAFTTVALLSGEYSSFDPSLVAKNDWFSITYLIFFGSILAFSCYIWLLQVRPATEVSTYAYVNPIVALLLAQLFTSHEVTQIQIGGLLVVLFSVLLMNWNIYKNNRFINAYRRKKKLKTIKLKRLKTMAPKSSIPRIIEIADFIDKEEDRKKK</sequence>
<keyword evidence="4 6" id="KW-1133">Transmembrane helix</keyword>
<dbReference type="PANTHER" id="PTHR32322">
    <property type="entry name" value="INNER MEMBRANE TRANSPORTER"/>
    <property type="match status" value="1"/>
</dbReference>
<dbReference type="InterPro" id="IPR037185">
    <property type="entry name" value="EmrE-like"/>
</dbReference>
<evidence type="ECO:0000256" key="4">
    <source>
        <dbReference type="ARBA" id="ARBA00022989"/>
    </source>
</evidence>
<feature type="transmembrane region" description="Helical" evidence="6">
    <location>
        <begin position="98"/>
        <end position="117"/>
    </location>
</feature>
<dbReference type="GO" id="GO:0016020">
    <property type="term" value="C:membrane"/>
    <property type="evidence" value="ECO:0007669"/>
    <property type="project" value="UniProtKB-SubCell"/>
</dbReference>
<dbReference type="PANTHER" id="PTHR32322:SF2">
    <property type="entry name" value="EAMA DOMAIN-CONTAINING PROTEIN"/>
    <property type="match status" value="1"/>
</dbReference>
<feature type="transmembrane region" description="Helical" evidence="6">
    <location>
        <begin position="167"/>
        <end position="189"/>
    </location>
</feature>
<feature type="transmembrane region" description="Helical" evidence="6">
    <location>
        <begin position="129"/>
        <end position="147"/>
    </location>
</feature>
<evidence type="ECO:0000256" key="1">
    <source>
        <dbReference type="ARBA" id="ARBA00004141"/>
    </source>
</evidence>
<dbReference type="InterPro" id="IPR000620">
    <property type="entry name" value="EamA_dom"/>
</dbReference>
<keyword evidence="3 6" id="KW-0812">Transmembrane</keyword>